<accession>A0A1W2FZ08</accession>
<name>A0A1W2FZ08_KIBAR</name>
<evidence type="ECO:0000313" key="2">
    <source>
        <dbReference type="Proteomes" id="UP000192674"/>
    </source>
</evidence>
<protein>
    <submittedName>
        <fullName evidence="1">Uncharacterized protein</fullName>
    </submittedName>
</protein>
<gene>
    <name evidence="1" type="ORF">SAMN05661093_10445</name>
</gene>
<dbReference type="Proteomes" id="UP000192674">
    <property type="component" value="Unassembled WGS sequence"/>
</dbReference>
<sequence>MATSTSVRCTASGVRSSCEAFATKCVWLSKADASRSSIPSKVLASSFSSSSGPSRWMRRFRLSAPSLRAVAVIVCTGRSTRPAMYQDASAATPPATSSAMPEVINIVWIVDAR</sequence>
<evidence type="ECO:0000313" key="1">
    <source>
        <dbReference type="EMBL" id="SMD26858.1"/>
    </source>
</evidence>
<dbReference type="EMBL" id="FWXV01000017">
    <property type="protein sequence ID" value="SMD26858.1"/>
    <property type="molecule type" value="Genomic_DNA"/>
</dbReference>
<dbReference type="AlphaFoldDB" id="A0A1W2FZ08"/>
<keyword evidence="2" id="KW-1185">Reference proteome</keyword>
<reference evidence="1 2" key="1">
    <citation type="submission" date="2017-04" db="EMBL/GenBank/DDBJ databases">
        <authorList>
            <person name="Afonso C.L."/>
            <person name="Miller P.J."/>
            <person name="Scott M.A."/>
            <person name="Spackman E."/>
            <person name="Goraichik I."/>
            <person name="Dimitrov K.M."/>
            <person name="Suarez D.L."/>
            <person name="Swayne D.E."/>
        </authorList>
    </citation>
    <scope>NUCLEOTIDE SEQUENCE [LARGE SCALE GENOMIC DNA]</scope>
    <source>
        <strain evidence="1 2">DSM 43828</strain>
    </source>
</reference>
<proteinExistence type="predicted"/>
<organism evidence="1 2">
    <name type="scientific">Kibdelosporangium aridum</name>
    <dbReference type="NCBI Taxonomy" id="2030"/>
    <lineage>
        <taxon>Bacteria</taxon>
        <taxon>Bacillati</taxon>
        <taxon>Actinomycetota</taxon>
        <taxon>Actinomycetes</taxon>
        <taxon>Pseudonocardiales</taxon>
        <taxon>Pseudonocardiaceae</taxon>
        <taxon>Kibdelosporangium</taxon>
    </lineage>
</organism>